<gene>
    <name evidence="5" type="ORF">HRQ87_18460</name>
</gene>
<feature type="domain" description="YscD cytoplasmic" evidence="2">
    <location>
        <begin position="8"/>
        <end position="62"/>
    </location>
</feature>
<dbReference type="SUPFAM" id="SSF49879">
    <property type="entry name" value="SMAD/FHA domain"/>
    <property type="match status" value="1"/>
</dbReference>
<organism evidence="5 6">
    <name type="scientific">Parasulfitobacter algicola</name>
    <dbReference type="NCBI Taxonomy" id="2614809"/>
    <lineage>
        <taxon>Bacteria</taxon>
        <taxon>Pseudomonadati</taxon>
        <taxon>Pseudomonadota</taxon>
        <taxon>Alphaproteobacteria</taxon>
        <taxon>Rhodobacterales</taxon>
        <taxon>Roseobacteraceae</taxon>
        <taxon>Parasulfitobacter</taxon>
    </lineage>
</organism>
<reference evidence="5 6" key="1">
    <citation type="submission" date="2020-06" db="EMBL/GenBank/DDBJ databases">
        <title>Sulfitobacter algicola sp. nov., isolated from green algae.</title>
        <authorList>
            <person name="Wang C."/>
        </authorList>
    </citation>
    <scope>NUCLEOTIDE SEQUENCE [LARGE SCALE GENOMIC DNA]</scope>
    <source>
        <strain evidence="5 6">1151</strain>
    </source>
</reference>
<dbReference type="Pfam" id="PF21934">
    <property type="entry name" value="Yop-YscD_ppl_3rd"/>
    <property type="match status" value="1"/>
</dbReference>
<evidence type="ECO:0000313" key="5">
    <source>
        <dbReference type="EMBL" id="NSX56770.1"/>
    </source>
</evidence>
<evidence type="ECO:0008006" key="7">
    <source>
        <dbReference type="Google" id="ProtNLM"/>
    </source>
</evidence>
<dbReference type="RefSeq" id="WP_174139921.1">
    <property type="nucleotide sequence ID" value="NZ_JABUFE010000018.1"/>
</dbReference>
<keyword evidence="6" id="KW-1185">Reference proteome</keyword>
<evidence type="ECO:0000259" key="2">
    <source>
        <dbReference type="Pfam" id="PF16697"/>
    </source>
</evidence>
<dbReference type="EMBL" id="JABUFE010000018">
    <property type="protein sequence ID" value="NSX56770.1"/>
    <property type="molecule type" value="Genomic_DNA"/>
</dbReference>
<keyword evidence="1" id="KW-0472">Membrane</keyword>
<keyword evidence="1" id="KW-1133">Transmembrane helix</keyword>
<dbReference type="InterPro" id="IPR008984">
    <property type="entry name" value="SMAD_FHA_dom_sf"/>
</dbReference>
<proteinExistence type="predicted"/>
<name>A0ABX2IZE9_9RHOB</name>
<dbReference type="InterPro" id="IPR057770">
    <property type="entry name" value="YscD/Y4YQ_C"/>
</dbReference>
<dbReference type="CDD" id="cd00060">
    <property type="entry name" value="FHA"/>
    <property type="match status" value="1"/>
</dbReference>
<dbReference type="InterPro" id="IPR053946">
    <property type="entry name" value="YscD_ppl_3rd"/>
</dbReference>
<accession>A0ABX2IZE9</accession>
<dbReference type="Proteomes" id="UP000777935">
    <property type="component" value="Unassembled WGS sequence"/>
</dbReference>
<comment type="caution">
    <text evidence="5">The sequence shown here is derived from an EMBL/GenBank/DDBJ whole genome shotgun (WGS) entry which is preliminary data.</text>
</comment>
<keyword evidence="1" id="KW-0812">Transmembrane</keyword>
<evidence type="ECO:0000313" key="6">
    <source>
        <dbReference type="Proteomes" id="UP000777935"/>
    </source>
</evidence>
<protein>
    <recommendedName>
        <fullName evidence="7">FHA domain-containing protein</fullName>
    </recommendedName>
</protein>
<dbReference type="Gene3D" id="2.60.200.20">
    <property type="match status" value="1"/>
</dbReference>
<evidence type="ECO:0000259" key="3">
    <source>
        <dbReference type="Pfam" id="PF21934"/>
    </source>
</evidence>
<dbReference type="InterPro" id="IPR032030">
    <property type="entry name" value="YscD_cytoplasmic_dom"/>
</dbReference>
<dbReference type="Pfam" id="PF16697">
    <property type="entry name" value="Yop-YscD_cpl"/>
    <property type="match status" value="1"/>
</dbReference>
<evidence type="ECO:0000259" key="4">
    <source>
        <dbReference type="Pfam" id="PF23893"/>
    </source>
</evidence>
<evidence type="ECO:0000256" key="1">
    <source>
        <dbReference type="SAM" id="Phobius"/>
    </source>
</evidence>
<feature type="domain" description="YscD/Y4YQ C-terminal" evidence="4">
    <location>
        <begin position="233"/>
        <end position="281"/>
    </location>
</feature>
<dbReference type="Pfam" id="PF23893">
    <property type="entry name" value="Y4YQ_C"/>
    <property type="match status" value="1"/>
</dbReference>
<feature type="domain" description="YscD-like Bon-like" evidence="3">
    <location>
        <begin position="159"/>
        <end position="215"/>
    </location>
</feature>
<feature type="transmembrane region" description="Helical" evidence="1">
    <location>
        <begin position="104"/>
        <end position="126"/>
    </location>
</feature>
<sequence>MPCTLTVRSGLHAGAHSSLTDGRTLIGRSLACDIVISDAHIADEHVALYLSGDKATVTALEKDVHLVGQGIVPAGHVAEISYPSDLQLEDITLHFDARRTRSKLFFAITGFVGVAVVGLSITANAFHSSDTLNPVVISDPIVPEITRSVSPDAIQAAYEALRARLENSELAQHIRLTRKDGALSVAAQLNAQQMASWKETERWFDASFGANTALIRDIHLSRNKPAVAKAPSIESVWFANKPFIRVDGARYHEGARLPNGWTLLQIGHHDARFQAPDQTVDVRY</sequence>